<feature type="transmembrane region" description="Helical" evidence="1">
    <location>
        <begin position="192"/>
        <end position="212"/>
    </location>
</feature>
<keyword evidence="1" id="KW-0812">Transmembrane</keyword>
<reference evidence="2" key="1">
    <citation type="journal article" date="2022" name="Toxins">
        <title>Genomic Analysis of Sphingopyxis sp. USTB-05 for Biodegrading Cyanobacterial Hepatotoxins.</title>
        <authorList>
            <person name="Liu C."/>
            <person name="Xu Q."/>
            <person name="Zhao Z."/>
            <person name="Zhang H."/>
            <person name="Liu X."/>
            <person name="Yin C."/>
            <person name="Liu Y."/>
            <person name="Yan H."/>
        </authorList>
    </citation>
    <scope>NUCLEOTIDE SEQUENCE</scope>
    <source>
        <strain evidence="2">NBD5</strain>
    </source>
</reference>
<name>A0ABY4X855_9SPHN</name>
<dbReference type="PROSITE" id="PS51257">
    <property type="entry name" value="PROKAR_LIPOPROTEIN"/>
    <property type="match status" value="1"/>
</dbReference>
<evidence type="ECO:0000313" key="2">
    <source>
        <dbReference type="EMBL" id="USI73097.1"/>
    </source>
</evidence>
<gene>
    <name evidence="2" type="ORF">LHA26_01040</name>
</gene>
<accession>A0ABY4X855</accession>
<feature type="transmembrane region" description="Helical" evidence="1">
    <location>
        <begin position="164"/>
        <end position="186"/>
    </location>
</feature>
<sequence>MLDRPTPDRKAIVLLLLAIAGCVDAVGLAETGQYFVSFMSGNTTRMGLSLAYGQRLEALLPLGLVALFVGGTTLGALIMERSGRAGAAPVMVAQAALLALASWGFGTSRPALGVLPLPVAMGLANIVMMQNGTVQRGATYATGTLVRLGVGLARLGRRPGEGGAVLHDFACWLALLAGAIGGALGRLHRGDAILAVPAAALLVIALVELIVARRAFSTIDRR</sequence>
<proteinExistence type="predicted"/>
<keyword evidence="1" id="KW-1133">Transmembrane helix</keyword>
<dbReference type="PANTHER" id="PTHR37314:SF4">
    <property type="entry name" value="UPF0700 TRANSMEMBRANE PROTEIN YOAK"/>
    <property type="match status" value="1"/>
</dbReference>
<evidence type="ECO:0000256" key="1">
    <source>
        <dbReference type="SAM" id="Phobius"/>
    </source>
</evidence>
<feature type="transmembrane region" description="Helical" evidence="1">
    <location>
        <begin position="111"/>
        <end position="128"/>
    </location>
</feature>
<feature type="transmembrane region" description="Helical" evidence="1">
    <location>
        <begin position="85"/>
        <end position="105"/>
    </location>
</feature>
<keyword evidence="1" id="KW-0472">Membrane</keyword>
<dbReference type="EMBL" id="CP084930">
    <property type="protein sequence ID" value="USI73097.1"/>
    <property type="molecule type" value="Genomic_DNA"/>
</dbReference>
<dbReference type="RefSeq" id="WP_252166909.1">
    <property type="nucleotide sequence ID" value="NZ_CP084930.1"/>
</dbReference>
<organism evidence="2 3">
    <name type="scientific">Sphingomonas morindae</name>
    <dbReference type="NCBI Taxonomy" id="1541170"/>
    <lineage>
        <taxon>Bacteria</taxon>
        <taxon>Pseudomonadati</taxon>
        <taxon>Pseudomonadota</taxon>
        <taxon>Alphaproteobacteria</taxon>
        <taxon>Sphingomonadales</taxon>
        <taxon>Sphingomonadaceae</taxon>
        <taxon>Sphingomonas</taxon>
    </lineage>
</organism>
<feature type="transmembrane region" description="Helical" evidence="1">
    <location>
        <begin position="58"/>
        <end position="78"/>
    </location>
</feature>
<dbReference type="Proteomes" id="UP001056937">
    <property type="component" value="Chromosome 1"/>
</dbReference>
<dbReference type="PANTHER" id="PTHR37314">
    <property type="entry name" value="SLR0142 PROTEIN"/>
    <property type="match status" value="1"/>
</dbReference>
<evidence type="ECO:0000313" key="3">
    <source>
        <dbReference type="Proteomes" id="UP001056937"/>
    </source>
</evidence>
<keyword evidence="3" id="KW-1185">Reference proteome</keyword>
<dbReference type="Pfam" id="PF06912">
    <property type="entry name" value="DUF1275"/>
    <property type="match status" value="1"/>
</dbReference>
<dbReference type="InterPro" id="IPR010699">
    <property type="entry name" value="DUF1275"/>
</dbReference>
<protein>
    <submittedName>
        <fullName evidence="2">DUF1275 domain-containing protein</fullName>
    </submittedName>
</protein>